<evidence type="ECO:0000313" key="1">
    <source>
        <dbReference type="EMBL" id="MDR7092265.1"/>
    </source>
</evidence>
<organism evidence="1 2">
    <name type="scientific">Cellvibrio fibrivorans</name>
    <dbReference type="NCBI Taxonomy" id="126350"/>
    <lineage>
        <taxon>Bacteria</taxon>
        <taxon>Pseudomonadati</taxon>
        <taxon>Pseudomonadota</taxon>
        <taxon>Gammaproteobacteria</taxon>
        <taxon>Cellvibrionales</taxon>
        <taxon>Cellvibrionaceae</taxon>
        <taxon>Cellvibrio</taxon>
    </lineage>
</organism>
<sequence>MLLLSTDSNYDFAAHNCELISFNRTLPSLKEETLLKYPEKWFVASKSGCSCSFRHLYVGSVELGFGEPEDWYPEEPEDIEATLIFISVIRNLVSSGAHVECIDAWDHSSELAGLSGNIEVNLAEVSNSQFRFFENHKFYFT</sequence>
<evidence type="ECO:0000313" key="2">
    <source>
        <dbReference type="Proteomes" id="UP001253595"/>
    </source>
</evidence>
<gene>
    <name evidence="1" type="ORF">J2X05_004311</name>
</gene>
<dbReference type="RefSeq" id="WP_310076404.1">
    <property type="nucleotide sequence ID" value="NZ_JAVDVX010000020.1"/>
</dbReference>
<proteinExistence type="predicted"/>
<name>A0ABU1V491_9GAMM</name>
<comment type="caution">
    <text evidence="1">The sequence shown here is derived from an EMBL/GenBank/DDBJ whole genome shotgun (WGS) entry which is preliminary data.</text>
</comment>
<protein>
    <submittedName>
        <fullName evidence="1">Uncharacterized protein</fullName>
    </submittedName>
</protein>
<dbReference type="Proteomes" id="UP001253595">
    <property type="component" value="Unassembled WGS sequence"/>
</dbReference>
<accession>A0ABU1V491</accession>
<dbReference type="EMBL" id="JAVDVX010000020">
    <property type="protein sequence ID" value="MDR7092265.1"/>
    <property type="molecule type" value="Genomic_DNA"/>
</dbReference>
<keyword evidence="2" id="KW-1185">Reference proteome</keyword>
<reference evidence="1 2" key="1">
    <citation type="submission" date="2023-07" db="EMBL/GenBank/DDBJ databases">
        <title>Sorghum-associated microbial communities from plants grown in Nebraska, USA.</title>
        <authorList>
            <person name="Schachtman D."/>
        </authorList>
    </citation>
    <scope>NUCLEOTIDE SEQUENCE [LARGE SCALE GENOMIC DNA]</scope>
    <source>
        <strain evidence="1 2">BE190</strain>
    </source>
</reference>